<accession>A0A3B0Y715</accession>
<evidence type="ECO:0000313" key="1">
    <source>
        <dbReference type="EMBL" id="VAW64354.1"/>
    </source>
</evidence>
<gene>
    <name evidence="1" type="ORF">MNBD_GAMMA11-3500</name>
</gene>
<dbReference type="EMBL" id="UOFG01000228">
    <property type="protein sequence ID" value="VAW64354.1"/>
    <property type="molecule type" value="Genomic_DNA"/>
</dbReference>
<name>A0A3B0Y715_9ZZZZ</name>
<organism evidence="1">
    <name type="scientific">hydrothermal vent metagenome</name>
    <dbReference type="NCBI Taxonomy" id="652676"/>
    <lineage>
        <taxon>unclassified sequences</taxon>
        <taxon>metagenomes</taxon>
        <taxon>ecological metagenomes</taxon>
    </lineage>
</organism>
<dbReference type="AlphaFoldDB" id="A0A3B0Y715"/>
<protein>
    <recommendedName>
        <fullName evidence="2">DUF1585 domain-containing protein</fullName>
    </recommendedName>
</protein>
<evidence type="ECO:0008006" key="2">
    <source>
        <dbReference type="Google" id="ProtNLM"/>
    </source>
</evidence>
<sequence length="434" mass="46338">MPITQQNLSQSMRSILTSAGCLSIILPLLAGGLVQAGVAERDRARLIHDRLAGVPPTSAVLGLMETELNSSADGGNNDPVAAALIAIDNAAFYNVTLKNYAAPWTNEAQSVFVPLNDYTATVVGIIRDGIDFRQILSGDILYTGNASGLPAYSNSNNNHYTALEQLGPVAGDLSNTSILQQTTQSSVTGLPANATAGVITTRAAAEAFFQDGTNRAMFRFTFLNHMCTDLEPLKDVSRVPDKVRQDVSRSPGGDSRIFMFSCVGCHAGMDGLGGAYAKYNFNTATGQLDYARTDAQALSDTSLNGYVAGGISMKYQNNADNFKPGYIATDESWINYWRNGQNKLLGWDYSASSNLIDARGHATGSGAKSMGAELANSKAFASCQVKKAFKTVCLRNSDDYAADRAEVERVTGVFQSSTYNMKTVFANVAAYCSQ</sequence>
<reference evidence="1" key="1">
    <citation type="submission" date="2018-06" db="EMBL/GenBank/DDBJ databases">
        <authorList>
            <person name="Zhirakovskaya E."/>
        </authorList>
    </citation>
    <scope>NUCLEOTIDE SEQUENCE</scope>
</reference>
<proteinExistence type="predicted"/>